<evidence type="ECO:0000313" key="2">
    <source>
        <dbReference type="EMBL" id="KAA9361523.1"/>
    </source>
</evidence>
<dbReference type="EMBL" id="VYXQ01000024">
    <property type="protein sequence ID" value="KAA9361523.1"/>
    <property type="molecule type" value="Genomic_DNA"/>
</dbReference>
<accession>A0A5N1JRE6</accession>
<organism evidence="2 3">
    <name type="scientific">Ochrobactrum quorumnocens</name>
    <dbReference type="NCBI Taxonomy" id="271865"/>
    <lineage>
        <taxon>Bacteria</taxon>
        <taxon>Pseudomonadati</taxon>
        <taxon>Pseudomonadota</taxon>
        <taxon>Alphaproteobacteria</taxon>
        <taxon>Hyphomicrobiales</taxon>
        <taxon>Brucellaceae</taxon>
        <taxon>Brucella/Ochrobactrum group</taxon>
        <taxon>Ochrobactrum</taxon>
    </lineage>
</organism>
<feature type="region of interest" description="Disordered" evidence="1">
    <location>
        <begin position="69"/>
        <end position="110"/>
    </location>
</feature>
<gene>
    <name evidence="2" type="ORF">F3W84_19975</name>
</gene>
<protein>
    <submittedName>
        <fullName evidence="2">Uncharacterized protein</fullName>
    </submittedName>
</protein>
<reference evidence="2 3" key="1">
    <citation type="submission" date="2019-09" db="EMBL/GenBank/DDBJ databases">
        <title>Biological control of the noxious weed angled onion (Allium triquetrum) thwarted by endophytic bacteria in Victoria, Australia.</title>
        <authorList>
            <person name="Tehranchian P."/>
            <person name="Adair R.J."/>
            <person name="Van T.H."/>
            <person name="Morrison P.D."/>
            <person name="Williams H."/>
            <person name="Lawrie A.C."/>
        </authorList>
    </citation>
    <scope>NUCLEOTIDE SEQUENCE [LARGE SCALE GENOMIC DNA]</scope>
    <source>
        <strain evidence="2 3">RPTAtOch1</strain>
    </source>
</reference>
<name>A0A5N1JRE6_9HYPH</name>
<keyword evidence="3" id="KW-1185">Reference proteome</keyword>
<proteinExistence type="predicted"/>
<dbReference type="AlphaFoldDB" id="A0A5N1JRE6"/>
<comment type="caution">
    <text evidence="2">The sequence shown here is derived from an EMBL/GenBank/DDBJ whole genome shotgun (WGS) entry which is preliminary data.</text>
</comment>
<feature type="compositionally biased region" description="Basic and acidic residues" evidence="1">
    <location>
        <begin position="98"/>
        <end position="110"/>
    </location>
</feature>
<dbReference type="Proteomes" id="UP000327108">
    <property type="component" value="Unassembled WGS sequence"/>
</dbReference>
<evidence type="ECO:0000313" key="3">
    <source>
        <dbReference type="Proteomes" id="UP000327108"/>
    </source>
</evidence>
<evidence type="ECO:0000256" key="1">
    <source>
        <dbReference type="SAM" id="MobiDB-lite"/>
    </source>
</evidence>
<sequence length="110" mass="12226">MNLGWGPPASTLFHLALAVLVFCRLPPNRAPQPDHSIDIELVEPPVHKPGKPKPEDAPKSQLQVFESAGQDVREMEPTQSPPTPIQAIDNEANPTKADNIHRRDPRDWIC</sequence>